<keyword evidence="2" id="KW-1185">Reference proteome</keyword>
<evidence type="ECO:0000313" key="2">
    <source>
        <dbReference type="Proteomes" id="UP001320843"/>
    </source>
</evidence>
<reference evidence="1 2" key="1">
    <citation type="submission" date="2022-06" db="EMBL/GenBank/DDBJ databases">
        <title>Dynamics of rice microbiomes reveals core vertical transmitted seed endophytes.</title>
        <authorList>
            <person name="Liao K."/>
            <person name="Zhang X."/>
        </authorList>
    </citation>
    <scope>NUCLEOTIDE SEQUENCE [LARGE SCALE GENOMIC DNA]</scope>
    <source>
        <strain evidence="1 2">YT10-10-1</strain>
    </source>
</reference>
<accession>A0ABT3DTX0</accession>
<dbReference type="Proteomes" id="UP001320843">
    <property type="component" value="Unassembled WGS sequence"/>
</dbReference>
<proteinExistence type="predicted"/>
<sequence length="78" mass="8676">MTTKQRIKKQRIYATRINGEVVAYTRHHSSRAAQKEVLDSKVMTEEASIDDLIRIGKEGIEVGGLAPETDPSQQPLAI</sequence>
<protein>
    <submittedName>
        <fullName evidence="1">Uncharacterized protein</fullName>
    </submittedName>
</protein>
<name>A0ABT3DTX0_9XANT</name>
<comment type="caution">
    <text evidence="1">The sequence shown here is derived from an EMBL/GenBank/DDBJ whole genome shotgun (WGS) entry which is preliminary data.</text>
</comment>
<dbReference type="EMBL" id="JANFWR010000007">
    <property type="protein sequence ID" value="MCW0398744.1"/>
    <property type="molecule type" value="Genomic_DNA"/>
</dbReference>
<dbReference type="RefSeq" id="WP_267082274.1">
    <property type="nucleotide sequence ID" value="NZ_CP099530.1"/>
</dbReference>
<organism evidence="1 2">
    <name type="scientific">Xanthomonas sacchari</name>
    <dbReference type="NCBI Taxonomy" id="56458"/>
    <lineage>
        <taxon>Bacteria</taxon>
        <taxon>Pseudomonadati</taxon>
        <taxon>Pseudomonadota</taxon>
        <taxon>Gammaproteobacteria</taxon>
        <taxon>Lysobacterales</taxon>
        <taxon>Lysobacteraceae</taxon>
        <taxon>Xanthomonas</taxon>
    </lineage>
</organism>
<gene>
    <name evidence="1" type="ORF">NB700_001300</name>
</gene>
<evidence type="ECO:0000313" key="1">
    <source>
        <dbReference type="EMBL" id="MCW0398744.1"/>
    </source>
</evidence>